<dbReference type="PROSITE" id="PS00012">
    <property type="entry name" value="PHOSPHOPANTETHEINE"/>
    <property type="match status" value="1"/>
</dbReference>
<dbReference type="InterPro" id="IPR006162">
    <property type="entry name" value="Ppantetheine_attach_site"/>
</dbReference>
<dbReference type="InterPro" id="IPR050091">
    <property type="entry name" value="PKS_NRPS_Biosynth_Enz"/>
</dbReference>
<dbReference type="Pfam" id="PF16197">
    <property type="entry name" value="KAsynt_C_assoc"/>
    <property type="match status" value="1"/>
</dbReference>
<dbReference type="Pfam" id="PF02801">
    <property type="entry name" value="Ketoacyl-synt_C"/>
    <property type="match status" value="1"/>
</dbReference>
<dbReference type="InterPro" id="IPR020841">
    <property type="entry name" value="PKS_Beta-ketoAc_synthase_dom"/>
</dbReference>
<dbReference type="GO" id="GO:0006633">
    <property type="term" value="P:fatty acid biosynthetic process"/>
    <property type="evidence" value="ECO:0007669"/>
    <property type="project" value="UniProtKB-UniPathway"/>
</dbReference>
<dbReference type="RefSeq" id="WP_158086746.1">
    <property type="nucleotide sequence ID" value="NZ_MRWE01000009.1"/>
</dbReference>
<evidence type="ECO:0000256" key="1">
    <source>
        <dbReference type="ARBA" id="ARBA00005194"/>
    </source>
</evidence>
<keyword evidence="7" id="KW-1185">Reference proteome</keyword>
<organism evidence="6 7">
    <name type="scientific">Rouxiella badensis</name>
    <dbReference type="NCBI Taxonomy" id="1646377"/>
    <lineage>
        <taxon>Bacteria</taxon>
        <taxon>Pseudomonadati</taxon>
        <taxon>Pseudomonadota</taxon>
        <taxon>Gammaproteobacteria</taxon>
        <taxon>Enterobacterales</taxon>
        <taxon>Yersiniaceae</taxon>
        <taxon>Rouxiella</taxon>
    </lineage>
</organism>
<dbReference type="InterPro" id="IPR014043">
    <property type="entry name" value="Acyl_transferase_dom"/>
</dbReference>
<evidence type="ECO:0000256" key="4">
    <source>
        <dbReference type="ARBA" id="ARBA00022679"/>
    </source>
</evidence>
<evidence type="ECO:0000313" key="6">
    <source>
        <dbReference type="EMBL" id="ORJ26109.1"/>
    </source>
</evidence>
<dbReference type="InterPro" id="IPR009081">
    <property type="entry name" value="PP-bd_ACP"/>
</dbReference>
<dbReference type="InterPro" id="IPR016035">
    <property type="entry name" value="Acyl_Trfase/lysoPLipase"/>
</dbReference>
<comment type="caution">
    <text evidence="6">The sequence shown here is derived from an EMBL/GenBank/DDBJ whole genome shotgun (WGS) entry which is preliminary data.</text>
</comment>
<dbReference type="SUPFAM" id="SSF52151">
    <property type="entry name" value="FabD/lysophospholipase-like"/>
    <property type="match status" value="1"/>
</dbReference>
<keyword evidence="4" id="KW-0808">Transferase</keyword>
<gene>
    <name evidence="6" type="ORF">BS640_07180</name>
</gene>
<dbReference type="SUPFAM" id="SSF47336">
    <property type="entry name" value="ACP-like"/>
    <property type="match status" value="1"/>
</dbReference>
<evidence type="ECO:0000313" key="7">
    <source>
        <dbReference type="Proteomes" id="UP000192536"/>
    </source>
</evidence>
<dbReference type="InterPro" id="IPR016039">
    <property type="entry name" value="Thiolase-like"/>
</dbReference>
<dbReference type="EMBL" id="MRWE01000009">
    <property type="protein sequence ID" value="ORJ26109.1"/>
    <property type="molecule type" value="Genomic_DNA"/>
</dbReference>
<dbReference type="InterPro" id="IPR014031">
    <property type="entry name" value="Ketoacyl_synth_C"/>
</dbReference>
<keyword evidence="3" id="KW-0597">Phosphoprotein</keyword>
<dbReference type="GO" id="GO:0004312">
    <property type="term" value="F:fatty acid synthase activity"/>
    <property type="evidence" value="ECO:0007669"/>
    <property type="project" value="TreeGrafter"/>
</dbReference>
<name>A0A1X0WH57_9GAMM</name>
<evidence type="ECO:0000256" key="3">
    <source>
        <dbReference type="ARBA" id="ARBA00022553"/>
    </source>
</evidence>
<dbReference type="Gene3D" id="3.40.366.10">
    <property type="entry name" value="Malonyl-Coenzyme A Acyl Carrier Protein, domain 2"/>
    <property type="match status" value="1"/>
</dbReference>
<dbReference type="AlphaFoldDB" id="A0A1X0WH57"/>
<dbReference type="Gene3D" id="3.40.47.10">
    <property type="match status" value="1"/>
</dbReference>
<dbReference type="InterPro" id="IPR018201">
    <property type="entry name" value="Ketoacyl_synth_AS"/>
</dbReference>
<dbReference type="InterPro" id="IPR001227">
    <property type="entry name" value="Ac_transferase_dom_sf"/>
</dbReference>
<comment type="pathway">
    <text evidence="1">Lipid metabolism; fatty acid biosynthesis.</text>
</comment>
<reference evidence="6 7" key="1">
    <citation type="journal article" date="2017" name="Int. J. Syst. Evol. Microbiol.">
        <title>Rouxiella badensis sp. nov. and Rouxiella silvae sp. nov. isolated from peat bog soil in Germany and emendation of the genus description.</title>
        <authorList>
            <person name="Le Fleche-Mateos A."/>
            <person name="Kugler J.H."/>
            <person name="Hansen S.H."/>
            <person name="Syldatk C."/>
            <person name="Hausmann R."/>
            <person name="Lomprez F."/>
            <person name="Vandenbogaert M."/>
            <person name="Manuguerra J.C."/>
            <person name="Grimont P.A."/>
        </authorList>
    </citation>
    <scope>NUCLEOTIDE SEQUENCE [LARGE SCALE GENOMIC DNA]</scope>
    <source>
        <strain evidence="6 7">DSM 100043</strain>
    </source>
</reference>
<dbReference type="Pfam" id="PF00109">
    <property type="entry name" value="ketoacyl-synt"/>
    <property type="match status" value="1"/>
</dbReference>
<dbReference type="Gene3D" id="1.10.1200.10">
    <property type="entry name" value="ACP-like"/>
    <property type="match status" value="1"/>
</dbReference>
<dbReference type="GO" id="GO:0004315">
    <property type="term" value="F:3-oxoacyl-[acyl-carrier-protein] synthase activity"/>
    <property type="evidence" value="ECO:0007669"/>
    <property type="project" value="InterPro"/>
</dbReference>
<proteinExistence type="predicted"/>
<dbReference type="STRING" id="1646377.BS640_07180"/>
<evidence type="ECO:0000256" key="2">
    <source>
        <dbReference type="ARBA" id="ARBA00022450"/>
    </source>
</evidence>
<dbReference type="PANTHER" id="PTHR43775">
    <property type="entry name" value="FATTY ACID SYNTHASE"/>
    <property type="match status" value="1"/>
</dbReference>
<dbReference type="UniPathway" id="UPA00094"/>
<feature type="domain" description="Ketosynthase family 3 (KS3)" evidence="5">
    <location>
        <begin position="8"/>
        <end position="415"/>
    </location>
</feature>
<dbReference type="InterPro" id="IPR014030">
    <property type="entry name" value="Ketoacyl_synth_N"/>
</dbReference>
<dbReference type="SUPFAM" id="SSF53901">
    <property type="entry name" value="Thiolase-like"/>
    <property type="match status" value="1"/>
</dbReference>
<dbReference type="SMART" id="SM00827">
    <property type="entry name" value="PKS_AT"/>
    <property type="match status" value="1"/>
</dbReference>
<dbReference type="PROSITE" id="PS00606">
    <property type="entry name" value="KS3_1"/>
    <property type="match status" value="1"/>
</dbReference>
<dbReference type="Pfam" id="PF00550">
    <property type="entry name" value="PP-binding"/>
    <property type="match status" value="1"/>
</dbReference>
<dbReference type="CDD" id="cd00833">
    <property type="entry name" value="PKS"/>
    <property type="match status" value="1"/>
</dbReference>
<dbReference type="PROSITE" id="PS52004">
    <property type="entry name" value="KS3_2"/>
    <property type="match status" value="1"/>
</dbReference>
<dbReference type="Proteomes" id="UP000192536">
    <property type="component" value="Unassembled WGS sequence"/>
</dbReference>
<sequence>MKESGMNADKIAITGMACQFPGAENLDAYWQVVKNNKISTRRSSVNAQPADYCRRQLAGGFIRGVDHFDAEFFGISNREAQLMDPQQRLLLQNVWHAIEDAGIAPQSLRGSKTGVFVGAMANDWAARSIADDDNINSHMITGNGLAIIANRVSYHYDFKGPSLSLDSACSSSILAMHYAVQSLRNGDCEYALVAGVNVIATPMLQKFYQRAGIASVKGECHPFSRYSDGIVRGEGVGVVLLQRVAQDTGTYATLAGCTVNHNGQSNGLSAPNRFAQQALLSQTYEQWGISPAEIDYVECHGTGTELGDRIELQALNNVLNVPERQRPCHIGSVKGLIGHTEAAAGIAGVIKLALMLHHGYVPASLYADTPNAILEKNIALKLPPLGFTLEQDSRTLVGLSSFGLGGTNGHLVLQRADARVQPRSEPRQPQLFTLSAPTADTLADQARALSSYLDTHPDCDLAALATESREVKSLLRAKKAWVASTADELQKQLRQFSLSPNTSKKPHALTALYLASPSSAALSFCPSLFNHAPSFRQAIERCDSLFYPLLGHSVISQMFANDAPLSPGQQSYWLPAVFSWNYALSQLWASEGIAPVSVIGEGVGEYVAACLSGLLTLEDAVYLVAQHAEILHLQQVLTCDDFQLESTAPFEKYQQYFHRIPEREPHTPFISCYQGQSVSLLPPLNEWLQLFDEGHAGAEGRQAALQACGSRLVLSTVAAPAERGEIQWVSESDTAKDALRQHLQAVAQLYDHGVLLNLNRGKRGQCRSRLPAYAFQPSSFWLEPVTQASVTRAPASTPESVALRQQDHAGGEFVVTTLARILACEQQAIKGNLRLSEDLGLDSIIVIELIDILNKDLPEKQKLAFTDTLTIVTVDDLINRVTTLMENGKAVAEEKV</sequence>
<dbReference type="InterPro" id="IPR036736">
    <property type="entry name" value="ACP-like_sf"/>
</dbReference>
<dbReference type="InterPro" id="IPR032821">
    <property type="entry name" value="PKS_assoc"/>
</dbReference>
<dbReference type="Pfam" id="PF00698">
    <property type="entry name" value="Acyl_transf_1"/>
    <property type="match status" value="1"/>
</dbReference>
<keyword evidence="2" id="KW-0596">Phosphopantetheine</keyword>
<dbReference type="Gene3D" id="3.30.70.3290">
    <property type="match status" value="2"/>
</dbReference>
<protein>
    <recommendedName>
        <fullName evidence="5">Ketosynthase family 3 (KS3) domain-containing protein</fullName>
    </recommendedName>
</protein>
<evidence type="ECO:0000259" key="5">
    <source>
        <dbReference type="PROSITE" id="PS52004"/>
    </source>
</evidence>
<dbReference type="SMART" id="SM00825">
    <property type="entry name" value="PKS_KS"/>
    <property type="match status" value="1"/>
</dbReference>
<dbReference type="PANTHER" id="PTHR43775:SF37">
    <property type="entry name" value="SI:DKEY-61P9.11"/>
    <property type="match status" value="1"/>
</dbReference>
<accession>A0A1X0WH57</accession>